<name>A0A5D2XSA1_GOSMU</name>
<dbReference type="FunFam" id="1.25.70.10:FF:000001">
    <property type="entry name" value="Mitochondrial transcription termination factor-like"/>
    <property type="match status" value="1"/>
</dbReference>
<reference evidence="4 5" key="1">
    <citation type="submission" date="2019-07" db="EMBL/GenBank/DDBJ databases">
        <title>WGS assembly of Gossypium mustelinum.</title>
        <authorList>
            <person name="Chen Z.J."/>
            <person name="Sreedasyam A."/>
            <person name="Ando A."/>
            <person name="Song Q."/>
            <person name="De L."/>
            <person name="Hulse-Kemp A."/>
            <person name="Ding M."/>
            <person name="Ye W."/>
            <person name="Kirkbride R."/>
            <person name="Jenkins J."/>
            <person name="Plott C."/>
            <person name="Lovell J."/>
            <person name="Lin Y.-M."/>
            <person name="Vaughn R."/>
            <person name="Liu B."/>
            <person name="Li W."/>
            <person name="Simpson S."/>
            <person name="Scheffler B."/>
            <person name="Saski C."/>
            <person name="Grover C."/>
            <person name="Hu G."/>
            <person name="Conover J."/>
            <person name="Carlson J."/>
            <person name="Shu S."/>
            <person name="Boston L."/>
            <person name="Williams M."/>
            <person name="Peterson D."/>
            <person name="Mcgee K."/>
            <person name="Jones D."/>
            <person name="Wendel J."/>
            <person name="Stelly D."/>
            <person name="Grimwood J."/>
            <person name="Schmutz J."/>
        </authorList>
    </citation>
    <scope>NUCLEOTIDE SEQUENCE [LARGE SCALE GENOMIC DNA]</scope>
    <source>
        <strain evidence="4">1408120.09</strain>
    </source>
</reference>
<comment type="similarity">
    <text evidence="1">Belongs to the mTERF family.</text>
</comment>
<dbReference type="AlphaFoldDB" id="A0A5D2XSA1"/>
<evidence type="ECO:0000313" key="4">
    <source>
        <dbReference type="EMBL" id="TYJ15831.1"/>
    </source>
</evidence>
<keyword evidence="5" id="KW-1185">Reference proteome</keyword>
<dbReference type="Gene3D" id="1.25.70.10">
    <property type="entry name" value="Transcription termination factor 3, mitochondrial"/>
    <property type="match status" value="1"/>
</dbReference>
<keyword evidence="3" id="KW-0809">Transit peptide</keyword>
<protein>
    <submittedName>
        <fullName evidence="4">Uncharacterized protein</fullName>
    </submittedName>
</protein>
<dbReference type="PANTHER" id="PTHR13068">
    <property type="entry name" value="CGI-12 PROTEIN-RELATED"/>
    <property type="match status" value="1"/>
</dbReference>
<dbReference type="InterPro" id="IPR003690">
    <property type="entry name" value="MTERF"/>
</dbReference>
<sequence length="349" mass="40111">MAKIPLRNLLSLIQKRFLHTHPTLSSISKPRPSSSALPLSKRLIIPRDSAPESLSLFKNLESYGFNTTQIATLVEKCPEIVHSRFNSKFKPRLEYLIEKGFEASLEFLSQFLKADEIPVAIRRSSSWLLTLNLNSIVRRNVELMISEGVAASRISKLLVLQPRVILQSHARMVYAIKTIKEIGLEPAESRFIHALRVICSVSNANWKKKVEAFMSLGWSKEEIFITLRKYPLSCSERKLRFLMDFYVNIMKLDAQTIKSYPKLLLFSADKRIVARYKVLKVLESMKLIKEDKKIVWIMTLSEHDFLEQYITKNKDKIPGLLDLYQQAKKRKTSGDKSKTIDPVSASLTL</sequence>
<dbReference type="PANTHER" id="PTHR13068:SF31">
    <property type="entry name" value="TRANSCRIPTION TERMINATION FACTOR MTERF2, CHLOROPLASTIC-LIKE"/>
    <property type="match status" value="1"/>
</dbReference>
<evidence type="ECO:0000256" key="1">
    <source>
        <dbReference type="ARBA" id="ARBA00007692"/>
    </source>
</evidence>
<evidence type="ECO:0000256" key="3">
    <source>
        <dbReference type="ARBA" id="ARBA00022946"/>
    </source>
</evidence>
<accession>A0A5D2XSA1</accession>
<organism evidence="4 5">
    <name type="scientific">Gossypium mustelinum</name>
    <name type="common">Cotton</name>
    <name type="synonym">Gossypium caicoense</name>
    <dbReference type="NCBI Taxonomy" id="34275"/>
    <lineage>
        <taxon>Eukaryota</taxon>
        <taxon>Viridiplantae</taxon>
        <taxon>Streptophyta</taxon>
        <taxon>Embryophyta</taxon>
        <taxon>Tracheophyta</taxon>
        <taxon>Spermatophyta</taxon>
        <taxon>Magnoliopsida</taxon>
        <taxon>eudicotyledons</taxon>
        <taxon>Gunneridae</taxon>
        <taxon>Pentapetalae</taxon>
        <taxon>rosids</taxon>
        <taxon>malvids</taxon>
        <taxon>Malvales</taxon>
        <taxon>Malvaceae</taxon>
        <taxon>Malvoideae</taxon>
        <taxon>Gossypium</taxon>
    </lineage>
</organism>
<dbReference type="Proteomes" id="UP000323597">
    <property type="component" value="Chromosome A10"/>
</dbReference>
<dbReference type="InterPro" id="IPR038538">
    <property type="entry name" value="MTERF_sf"/>
</dbReference>
<keyword evidence="2" id="KW-0804">Transcription</keyword>
<gene>
    <name evidence="4" type="ORF">E1A91_A10G210200v1</name>
</gene>
<dbReference type="Pfam" id="PF02536">
    <property type="entry name" value="mTERF"/>
    <property type="match status" value="1"/>
</dbReference>
<keyword evidence="2" id="KW-0806">Transcription termination</keyword>
<dbReference type="SMART" id="SM00733">
    <property type="entry name" value="Mterf"/>
    <property type="match status" value="4"/>
</dbReference>
<evidence type="ECO:0000256" key="2">
    <source>
        <dbReference type="ARBA" id="ARBA00022472"/>
    </source>
</evidence>
<dbReference type="EMBL" id="CM017645">
    <property type="protein sequence ID" value="TYJ15831.1"/>
    <property type="molecule type" value="Genomic_DNA"/>
</dbReference>
<evidence type="ECO:0000313" key="5">
    <source>
        <dbReference type="Proteomes" id="UP000323597"/>
    </source>
</evidence>
<keyword evidence="2" id="KW-0805">Transcription regulation</keyword>
<dbReference type="GO" id="GO:0006353">
    <property type="term" value="P:DNA-templated transcription termination"/>
    <property type="evidence" value="ECO:0007669"/>
    <property type="project" value="UniProtKB-KW"/>
</dbReference>
<dbReference type="GO" id="GO:0003676">
    <property type="term" value="F:nucleic acid binding"/>
    <property type="evidence" value="ECO:0007669"/>
    <property type="project" value="InterPro"/>
</dbReference>
<proteinExistence type="inferred from homology"/>